<evidence type="ECO:0000313" key="2">
    <source>
        <dbReference type="EMBL" id="QTL40770.1"/>
    </source>
</evidence>
<organism evidence="1 3">
    <name type="scientific">Xenorhabdus budapestensis</name>
    <dbReference type="NCBI Taxonomy" id="290110"/>
    <lineage>
        <taxon>Bacteria</taxon>
        <taxon>Pseudomonadati</taxon>
        <taxon>Pseudomonadota</taxon>
        <taxon>Gammaproteobacteria</taxon>
        <taxon>Enterobacterales</taxon>
        <taxon>Morganellaceae</taxon>
        <taxon>Xenorhabdus</taxon>
    </lineage>
</organism>
<evidence type="ECO:0000313" key="4">
    <source>
        <dbReference type="Proteomes" id="UP000665047"/>
    </source>
</evidence>
<reference evidence="1 3" key="1">
    <citation type="journal article" date="2017" name="Nat. Microbiol.">
        <title>Natural product diversity associated with the nematode symbionts Photorhabdus and Xenorhabdus.</title>
        <authorList>
            <person name="Tobias N.J."/>
            <person name="Wolff H."/>
            <person name="Djahanschiri B."/>
            <person name="Grundmann F."/>
            <person name="Kronenwerth M."/>
            <person name="Shi Y.M."/>
            <person name="Simonyi S."/>
            <person name="Grun P."/>
            <person name="Shapiro-Ilan D."/>
            <person name="Pidot S.J."/>
            <person name="Stinear T.P."/>
            <person name="Ebersberger I."/>
            <person name="Bode H.B."/>
        </authorList>
    </citation>
    <scope>NUCLEOTIDE SEQUENCE [LARGE SCALE GENOMIC DNA]</scope>
    <source>
        <strain evidence="1 3">DSM 16342</strain>
    </source>
</reference>
<reference evidence="2 4" key="2">
    <citation type="submission" date="2021-03" db="EMBL/GenBank/DDBJ databases">
        <title>Complete Genome Sequence Data of Xenorhabdus budapestensis strain C72, a Candidate Biological Control Agent, from China.</title>
        <authorList>
            <person name="LI B."/>
            <person name="WANG S."/>
            <person name="QIU D."/>
        </authorList>
    </citation>
    <scope>NUCLEOTIDE SEQUENCE [LARGE SCALE GENOMIC DNA]</scope>
    <source>
        <strain evidence="2 4">C-7-2</strain>
    </source>
</reference>
<dbReference type="AlphaFoldDB" id="A0A2D0J028"/>
<gene>
    <name evidence="2" type="ORF">HGO23_05260</name>
    <name evidence="1" type="ORF">Xbud_02184</name>
</gene>
<proteinExistence type="predicted"/>
<dbReference type="RefSeq" id="WP_099136066.1">
    <property type="nucleotide sequence ID" value="NZ_CAWNNJ010000002.1"/>
</dbReference>
<dbReference type="OrthoDB" id="4954833at2"/>
<name>A0A2D0J028_XENBU</name>
<dbReference type="InterPro" id="IPR011235">
    <property type="entry name" value="MepB-like"/>
</dbReference>
<dbReference type="Pfam" id="PF08877">
    <property type="entry name" value="MepB-like"/>
    <property type="match status" value="1"/>
</dbReference>
<dbReference type="PIRSF" id="PIRSF032285">
    <property type="entry name" value="UCP032285"/>
    <property type="match status" value="1"/>
</dbReference>
<dbReference type="EMBL" id="NIBS01000010">
    <property type="protein sequence ID" value="PHM27606.1"/>
    <property type="molecule type" value="Genomic_DNA"/>
</dbReference>
<protein>
    <submittedName>
        <fullName evidence="2">MepB family protein</fullName>
    </submittedName>
</protein>
<evidence type="ECO:0000313" key="3">
    <source>
        <dbReference type="Proteomes" id="UP000225833"/>
    </source>
</evidence>
<dbReference type="Proteomes" id="UP000665047">
    <property type="component" value="Chromosome"/>
</dbReference>
<dbReference type="EMBL" id="CP072455">
    <property type="protein sequence ID" value="QTL40770.1"/>
    <property type="molecule type" value="Genomic_DNA"/>
</dbReference>
<dbReference type="Gene3D" id="3.40.1350.140">
    <property type="entry name" value="MepB-like"/>
    <property type="match status" value="1"/>
</dbReference>
<sequence>MSSFASDTDNFPDSFNEIYKYLLLPAGYHFSVIPYRENESHEYEAIRFGLNNKSILFRQAKITPRKIGHFVTLWKRPFPDTEIMPFEQKDNIDFCMVVTYSENQKGFFLFDSDILTTQGIFSTGNKEGKRAIRVYPSWVFPDSKQSIKTQKWQSSYFINLENQLFSIEMFNKIFSN</sequence>
<evidence type="ECO:0000313" key="1">
    <source>
        <dbReference type="EMBL" id="PHM27606.1"/>
    </source>
</evidence>
<accession>A0A2D0J028</accession>
<dbReference type="InterPro" id="IPR038231">
    <property type="entry name" value="MepB-like_sf"/>
</dbReference>
<keyword evidence="4" id="KW-1185">Reference proteome</keyword>
<dbReference type="Proteomes" id="UP000225833">
    <property type="component" value="Unassembled WGS sequence"/>
</dbReference>